<gene>
    <name evidence="2" type="ORF">SV7mr_06530</name>
</gene>
<organism evidence="2 3">
    <name type="scientific">Stieleria bergensis</name>
    <dbReference type="NCBI Taxonomy" id="2528025"/>
    <lineage>
        <taxon>Bacteria</taxon>
        <taxon>Pseudomonadati</taxon>
        <taxon>Planctomycetota</taxon>
        <taxon>Planctomycetia</taxon>
        <taxon>Pirellulales</taxon>
        <taxon>Pirellulaceae</taxon>
        <taxon>Stieleria</taxon>
    </lineage>
</organism>
<dbReference type="OrthoDB" id="292752at2"/>
<proteinExistence type="predicted"/>
<dbReference type="InterPro" id="IPR011446">
    <property type="entry name" value="BBP7"/>
</dbReference>
<dbReference type="EMBL" id="CP036272">
    <property type="protein sequence ID" value="QDT58164.1"/>
    <property type="molecule type" value="Genomic_DNA"/>
</dbReference>
<keyword evidence="3" id="KW-1185">Reference proteome</keyword>
<evidence type="ECO:0000313" key="3">
    <source>
        <dbReference type="Proteomes" id="UP000315003"/>
    </source>
</evidence>
<reference evidence="2 3" key="1">
    <citation type="submission" date="2019-02" db="EMBL/GenBank/DDBJ databases">
        <title>Deep-cultivation of Planctomycetes and their phenomic and genomic characterization uncovers novel biology.</title>
        <authorList>
            <person name="Wiegand S."/>
            <person name="Jogler M."/>
            <person name="Boedeker C."/>
            <person name="Pinto D."/>
            <person name="Vollmers J."/>
            <person name="Rivas-Marin E."/>
            <person name="Kohn T."/>
            <person name="Peeters S.H."/>
            <person name="Heuer A."/>
            <person name="Rast P."/>
            <person name="Oberbeckmann S."/>
            <person name="Bunk B."/>
            <person name="Jeske O."/>
            <person name="Meyerdierks A."/>
            <person name="Storesund J.E."/>
            <person name="Kallscheuer N."/>
            <person name="Luecker S."/>
            <person name="Lage O.M."/>
            <person name="Pohl T."/>
            <person name="Merkel B.J."/>
            <person name="Hornburger P."/>
            <person name="Mueller R.-W."/>
            <person name="Bruemmer F."/>
            <person name="Labrenz M."/>
            <person name="Spormann A.M."/>
            <person name="Op den Camp H."/>
            <person name="Overmann J."/>
            <person name="Amann R."/>
            <person name="Jetten M.S.M."/>
            <person name="Mascher T."/>
            <person name="Medema M.H."/>
            <person name="Devos D.P."/>
            <person name="Kaster A.-K."/>
            <person name="Ovreas L."/>
            <person name="Rohde M."/>
            <person name="Galperin M.Y."/>
            <person name="Jogler C."/>
        </authorList>
    </citation>
    <scope>NUCLEOTIDE SEQUENCE [LARGE SCALE GENOMIC DNA]</scope>
    <source>
        <strain evidence="2 3">SV_7m_r</strain>
    </source>
</reference>
<feature type="region of interest" description="Disordered" evidence="1">
    <location>
        <begin position="105"/>
        <end position="138"/>
    </location>
</feature>
<dbReference type="AlphaFoldDB" id="A0A517SPV7"/>
<dbReference type="Proteomes" id="UP000315003">
    <property type="component" value="Chromosome"/>
</dbReference>
<feature type="compositionally biased region" description="Polar residues" evidence="1">
    <location>
        <begin position="105"/>
        <end position="114"/>
    </location>
</feature>
<evidence type="ECO:0000256" key="1">
    <source>
        <dbReference type="SAM" id="MobiDB-lite"/>
    </source>
</evidence>
<dbReference type="Pfam" id="PF07585">
    <property type="entry name" value="BBP7"/>
    <property type="match status" value="1"/>
</dbReference>
<accession>A0A517SPV7</accession>
<protein>
    <submittedName>
        <fullName evidence="2">Uncharacterized protein</fullName>
    </submittedName>
</protein>
<evidence type="ECO:0000313" key="2">
    <source>
        <dbReference type="EMBL" id="QDT58164.1"/>
    </source>
</evidence>
<feature type="compositionally biased region" description="Low complexity" evidence="1">
    <location>
        <begin position="127"/>
        <end position="138"/>
    </location>
</feature>
<name>A0A517SPV7_9BACT</name>
<dbReference type="RefSeq" id="WP_145269118.1">
    <property type="nucleotide sequence ID" value="NZ_CP036272.1"/>
</dbReference>
<sequence>MKFHVENEPIRDVEQARASRPNGSMTTLCLCFGFVAIALNAVQVSAQNPLRQRTPDRGSYRVNHQEHQVAESLDSTGTAPGLIERVSEPVVKLVDHQVEINSATLTQAPLDSSQPPLPMPLTDPNHVASPSDSAAPASVVSSQPTASQHTLGCGCTKCKNTQYFTPEIVIADPSYDNSCDSFGCDSGGCDSMGCNGCWRCFVQPKKFFWSAELMLYFRKGSRLPPLVSTGALDDANTTILLGNEHWFREAQAGARITLGTWLDNCKDRHVVGRFWFSGDVSNGFSLNSGQQALIARPFFNVTDGETPAQDTLIVSETGLATGDITVIGDSRVFGGDISFRQLTYNQIGTVDWLYGYQFMRLDQSLHLNNRSISLDSSFADVGAVLETTDSFGVENEFHGAQFGAVTNYRQDHWSLSTMFKIAFGAVTRRANLRGETFISNGGVNVTDPNGLLVRSTNAGQHSDTTFGVVPELSLSVGWHRFPAVDVTFGYDLVVMTDALDVSGAIDPGLASNLADPAVGSQSPAFSFRSDTYYLQSIHFGLAYIY</sequence>